<protein>
    <submittedName>
        <fullName evidence="2">Uncharacterized protein</fullName>
    </submittedName>
</protein>
<sequence>MDLEIVQERKRARLGGLEPSVLPLSRSVTLVIIQRALLDLLDRPHDRGDDIAVAPVELVKALDLDDRRRDRVQREPRVHGDVALLVRDDVEHQPRRVGGAGDGGGHCHGAREHVVRHERDVEVGGVGQARGVLRRRHGGARRGVHRELLGQPQGEAVHALGDAQRGQVPVEQSPDP</sequence>
<reference evidence="2" key="1">
    <citation type="submission" date="2014-09" db="EMBL/GenBank/DDBJ databases">
        <authorList>
            <person name="Magalhaes I.L.F."/>
            <person name="Oliveira U."/>
            <person name="Santos F.R."/>
            <person name="Vidigal T.H.D.A."/>
            <person name="Brescovit A.D."/>
            <person name="Santos A.J."/>
        </authorList>
    </citation>
    <scope>NUCLEOTIDE SEQUENCE</scope>
    <source>
        <tissue evidence="2">Shoot tissue taken approximately 20 cm above the soil surface</tissue>
    </source>
</reference>
<reference evidence="2" key="2">
    <citation type="journal article" date="2015" name="Data Brief">
        <title>Shoot transcriptome of the giant reed, Arundo donax.</title>
        <authorList>
            <person name="Barrero R.A."/>
            <person name="Guerrero F.D."/>
            <person name="Moolhuijzen P."/>
            <person name="Goolsby J.A."/>
            <person name="Tidwell J."/>
            <person name="Bellgard S.E."/>
            <person name="Bellgard M.I."/>
        </authorList>
    </citation>
    <scope>NUCLEOTIDE SEQUENCE</scope>
    <source>
        <tissue evidence="2">Shoot tissue taken approximately 20 cm above the soil surface</tissue>
    </source>
</reference>
<dbReference type="AlphaFoldDB" id="A0A0A9CWN2"/>
<dbReference type="EMBL" id="GBRH01217166">
    <property type="protein sequence ID" value="JAD80729.1"/>
    <property type="molecule type" value="Transcribed_RNA"/>
</dbReference>
<name>A0A0A9CWN2_ARUDO</name>
<evidence type="ECO:0000313" key="2">
    <source>
        <dbReference type="EMBL" id="JAD80729.1"/>
    </source>
</evidence>
<organism evidence="2">
    <name type="scientific">Arundo donax</name>
    <name type="common">Giant reed</name>
    <name type="synonym">Donax arundinaceus</name>
    <dbReference type="NCBI Taxonomy" id="35708"/>
    <lineage>
        <taxon>Eukaryota</taxon>
        <taxon>Viridiplantae</taxon>
        <taxon>Streptophyta</taxon>
        <taxon>Embryophyta</taxon>
        <taxon>Tracheophyta</taxon>
        <taxon>Spermatophyta</taxon>
        <taxon>Magnoliopsida</taxon>
        <taxon>Liliopsida</taxon>
        <taxon>Poales</taxon>
        <taxon>Poaceae</taxon>
        <taxon>PACMAD clade</taxon>
        <taxon>Arundinoideae</taxon>
        <taxon>Arundineae</taxon>
        <taxon>Arundo</taxon>
    </lineage>
</organism>
<proteinExistence type="predicted"/>
<feature type="region of interest" description="Disordered" evidence="1">
    <location>
        <begin position="147"/>
        <end position="176"/>
    </location>
</feature>
<evidence type="ECO:0000256" key="1">
    <source>
        <dbReference type="SAM" id="MobiDB-lite"/>
    </source>
</evidence>
<accession>A0A0A9CWN2</accession>